<dbReference type="Pfam" id="PF04073">
    <property type="entry name" value="tRNA_edit"/>
    <property type="match status" value="1"/>
</dbReference>
<dbReference type="Proteomes" id="UP000265926">
    <property type="component" value="Unassembled WGS sequence"/>
</dbReference>
<name>A0A399T1U2_9BACT</name>
<dbReference type="Gene3D" id="3.90.960.10">
    <property type="entry name" value="YbaK/aminoacyl-tRNA synthetase-associated domain"/>
    <property type="match status" value="1"/>
</dbReference>
<dbReference type="CDD" id="cd04332">
    <property type="entry name" value="YbaK_like"/>
    <property type="match status" value="1"/>
</dbReference>
<dbReference type="EMBL" id="QWGR01000001">
    <property type="protein sequence ID" value="RIJ50430.1"/>
    <property type="molecule type" value="Genomic_DNA"/>
</dbReference>
<evidence type="ECO:0000313" key="2">
    <source>
        <dbReference type="EMBL" id="RIJ50430.1"/>
    </source>
</evidence>
<dbReference type="GO" id="GO:0002161">
    <property type="term" value="F:aminoacyl-tRNA deacylase activity"/>
    <property type="evidence" value="ECO:0007669"/>
    <property type="project" value="InterPro"/>
</dbReference>
<evidence type="ECO:0000259" key="1">
    <source>
        <dbReference type="Pfam" id="PF04073"/>
    </source>
</evidence>
<comment type="caution">
    <text evidence="2">The sequence shown here is derived from an EMBL/GenBank/DDBJ whole genome shotgun (WGS) entry which is preliminary data.</text>
</comment>
<proteinExistence type="predicted"/>
<dbReference type="AlphaFoldDB" id="A0A399T1U2"/>
<evidence type="ECO:0000313" key="3">
    <source>
        <dbReference type="Proteomes" id="UP000265926"/>
    </source>
</evidence>
<feature type="domain" description="YbaK/aminoacyl-tRNA synthetase-associated" evidence="1">
    <location>
        <begin position="22"/>
        <end position="143"/>
    </location>
</feature>
<accession>A0A399T1U2</accession>
<dbReference type="InterPro" id="IPR007214">
    <property type="entry name" value="YbaK/aa-tRNA-synth-assoc-dom"/>
</dbReference>
<reference evidence="2 3" key="1">
    <citation type="submission" date="2018-08" db="EMBL/GenBank/DDBJ databases">
        <title>Pallidiluteibacterium maritimus gen. nov., sp. nov., isolated from coastal sediment.</title>
        <authorList>
            <person name="Zhou L.Y."/>
        </authorList>
    </citation>
    <scope>NUCLEOTIDE SEQUENCE [LARGE SCALE GENOMIC DNA]</scope>
    <source>
        <strain evidence="2 3">XSD2</strain>
    </source>
</reference>
<dbReference type="OrthoDB" id="9786549at2"/>
<dbReference type="InterPro" id="IPR036754">
    <property type="entry name" value="YbaK/aa-tRNA-synt-asso_dom_sf"/>
</dbReference>
<dbReference type="SUPFAM" id="SSF55826">
    <property type="entry name" value="YbaK/ProRS associated domain"/>
    <property type="match status" value="1"/>
</dbReference>
<sequence length="170" mass="19448">MPAKKLKTYLDDNQVRYVTIKHSSAYTAQEIAAKTHISGKEVAKTVMIKVDRNLAMCVLPASYKVNFDLLQEVFGKEKVALATEEEFKYFFPDCEVGAMPPFGNLYDLDVYVAQTLAEDDMIAFNAGNHTEMIQMKYEDFNRLVQPHVFRFSQKEVAIPGDPSERWGMDY</sequence>
<gene>
    <name evidence="2" type="ORF">D1614_00365</name>
</gene>
<keyword evidence="3" id="KW-1185">Reference proteome</keyword>
<protein>
    <submittedName>
        <fullName evidence="2">Deacylase</fullName>
    </submittedName>
</protein>
<dbReference type="RefSeq" id="WP_119435900.1">
    <property type="nucleotide sequence ID" value="NZ_QWGR01000001.1"/>
</dbReference>
<organism evidence="2 3">
    <name type="scientific">Maribellus luteus</name>
    <dbReference type="NCBI Taxonomy" id="2305463"/>
    <lineage>
        <taxon>Bacteria</taxon>
        <taxon>Pseudomonadati</taxon>
        <taxon>Bacteroidota</taxon>
        <taxon>Bacteroidia</taxon>
        <taxon>Marinilabiliales</taxon>
        <taxon>Prolixibacteraceae</taxon>
        <taxon>Maribellus</taxon>
    </lineage>
</organism>